<sequence length="375" mass="39153">MRHFFTACICTALLPACGDTDESRDTQQTSVSSIGTLPQITASSNPGTGGESTTEQGGSETAGGSESGEASTANPTGSGGMDGPKFDVGEDTGPIDPTNETGEEKGCQKIDFLFVVDNSGSMAEEQEALAVSFDGFISSIQNTVMAEDYHIMVIDTDAGNAFLQECLVLCTFFPECEGYPCNNLPQPEGCDATLGVGLTKDPSDSECGIVGGNRYMINGQPNLASTFECLAKVGTNGDGSERPMEAMVAATGQLTNGGACNDGFLRKDALLVVTFITDEEDDEESNGNPVGWNASLVAAKYGLEKNIVVLGLIGDPDQPNPVCTGQAEASPRLREFAESFTYGNWGSICSPDYAPFFDAAVSVIDTACQTFEPPG</sequence>
<keyword evidence="3" id="KW-1185">Reference proteome</keyword>
<feature type="compositionally biased region" description="Polar residues" evidence="1">
    <location>
        <begin position="26"/>
        <end position="46"/>
    </location>
</feature>
<feature type="compositionally biased region" description="Low complexity" evidence="1">
    <location>
        <begin position="51"/>
        <end position="73"/>
    </location>
</feature>
<name>A0A9X3EJ53_9BACT</name>
<evidence type="ECO:0000256" key="1">
    <source>
        <dbReference type="SAM" id="MobiDB-lite"/>
    </source>
</evidence>
<reference evidence="2" key="1">
    <citation type="submission" date="2022-11" db="EMBL/GenBank/DDBJ databases">
        <title>Minimal conservation of predation-associated metabolite biosynthetic gene clusters underscores biosynthetic potential of Myxococcota including descriptions for ten novel species: Archangium lansinium sp. nov., Myxococcus landrumus sp. nov., Nannocystis bai.</title>
        <authorList>
            <person name="Ahearne A."/>
            <person name="Stevens C."/>
            <person name="Phillips K."/>
        </authorList>
    </citation>
    <scope>NUCLEOTIDE SEQUENCE</scope>
    <source>
        <strain evidence="2">Na p29</strain>
    </source>
</reference>
<dbReference type="RefSeq" id="WP_267765731.1">
    <property type="nucleotide sequence ID" value="NZ_JAPNKE010000002.1"/>
</dbReference>
<dbReference type="EMBL" id="JAPNKE010000002">
    <property type="protein sequence ID" value="MCY1004194.1"/>
    <property type="molecule type" value="Genomic_DNA"/>
</dbReference>
<evidence type="ECO:0008006" key="4">
    <source>
        <dbReference type="Google" id="ProtNLM"/>
    </source>
</evidence>
<proteinExistence type="predicted"/>
<evidence type="ECO:0000313" key="2">
    <source>
        <dbReference type="EMBL" id="MCY1004194.1"/>
    </source>
</evidence>
<feature type="region of interest" description="Disordered" evidence="1">
    <location>
        <begin position="19"/>
        <end position="103"/>
    </location>
</feature>
<protein>
    <recommendedName>
        <fullName evidence="4">VWFA domain-containing protein</fullName>
    </recommendedName>
</protein>
<dbReference type="Proteomes" id="UP001150924">
    <property type="component" value="Unassembled WGS sequence"/>
</dbReference>
<accession>A0A9X3EJ53</accession>
<dbReference type="AlphaFoldDB" id="A0A9X3EJ53"/>
<evidence type="ECO:0000313" key="3">
    <source>
        <dbReference type="Proteomes" id="UP001150924"/>
    </source>
</evidence>
<comment type="caution">
    <text evidence="2">The sequence shown here is derived from an EMBL/GenBank/DDBJ whole genome shotgun (WGS) entry which is preliminary data.</text>
</comment>
<gene>
    <name evidence="2" type="ORF">OV079_01145</name>
</gene>
<organism evidence="2 3">
    <name type="scientific">Nannocystis pusilla</name>
    <dbReference type="NCBI Taxonomy" id="889268"/>
    <lineage>
        <taxon>Bacteria</taxon>
        <taxon>Pseudomonadati</taxon>
        <taxon>Myxococcota</taxon>
        <taxon>Polyangia</taxon>
        <taxon>Nannocystales</taxon>
        <taxon>Nannocystaceae</taxon>
        <taxon>Nannocystis</taxon>
    </lineage>
</organism>